<feature type="transmembrane region" description="Helical" evidence="8">
    <location>
        <begin position="286"/>
        <end position="307"/>
    </location>
</feature>
<evidence type="ECO:0000313" key="12">
    <source>
        <dbReference type="Proteomes" id="UP000001640"/>
    </source>
</evidence>
<feature type="compositionally biased region" description="Low complexity" evidence="7">
    <location>
        <begin position="18"/>
        <end position="28"/>
    </location>
</feature>
<dbReference type="InterPro" id="IPR004842">
    <property type="entry name" value="SLC12A_fam"/>
</dbReference>
<dbReference type="Pfam" id="PF03522">
    <property type="entry name" value="SLC12"/>
    <property type="match status" value="1"/>
</dbReference>
<feature type="domain" description="SLC12A transporter C-terminal" evidence="10">
    <location>
        <begin position="554"/>
        <end position="638"/>
    </location>
</feature>
<evidence type="ECO:0000256" key="8">
    <source>
        <dbReference type="SAM" id="Phobius"/>
    </source>
</evidence>
<dbReference type="KEGG" id="ncs:NCAS_0H01300"/>
<accession>G0VIW3</accession>
<dbReference type="HOGENOM" id="CLU_001883_4_0_1"/>
<dbReference type="GeneID" id="96905119"/>
<evidence type="ECO:0000256" key="6">
    <source>
        <dbReference type="ARBA" id="ARBA00023136"/>
    </source>
</evidence>
<dbReference type="Gene3D" id="1.20.1740.10">
    <property type="entry name" value="Amino acid/polyamine transporter I"/>
    <property type="match status" value="1"/>
</dbReference>
<feature type="transmembrane region" description="Helical" evidence="8">
    <location>
        <begin position="192"/>
        <end position="211"/>
    </location>
</feature>
<evidence type="ECO:0000256" key="7">
    <source>
        <dbReference type="SAM" id="MobiDB-lite"/>
    </source>
</evidence>
<dbReference type="AlphaFoldDB" id="G0VIW3"/>
<dbReference type="EMBL" id="HE576759">
    <property type="protein sequence ID" value="CCC71440.1"/>
    <property type="molecule type" value="Genomic_DNA"/>
</dbReference>
<keyword evidence="6 8" id="KW-0472">Membrane</keyword>
<sequence>MRSSKFYDIPGTHRPTESTESSTLLESTNPNQSYYNYQTTPKNQKISSKYDLDNPHRDKLGTYDGVFVPTALNVLSILMFLRFGFILGQLGLLCTIGLLIVSYSINLLTTLSISAISTNGTVRGGGAYYMISRCLGPEFGGSIGLVFFLGQIFNSGMNALGIVEPLLYNLGKASDDSNEPAAALFALLPRGYWYELGYATTILFFCLAIALVGSQTVSRAGNFLFFILVASIVSIPLSIFIQKPFETGKIIYSGISWETFKHNLYPHFTKGAAGSLLKHKETFNNLFGVFFPATAGIFAGAGMSSELRKPSKSIPKGTLWGLLFTFSCYTVVVVSMSCSIPRKTLYTDVQVIQSVSSVQWLIFLGEMSTSLFSIIVGMLGAAYVLEAIAKDSIVPGLSIFSKKPLITLIFTWALTQACLFSDVNKIASFITLTFLMTFIVMNLACFLLEIAAAPNFRPSFNYFDRYTALSGAILSIIAMIVVDGVTASALMLAMGMLFLVIHYVCPPKSWGDVSQSLIYHQVRKYLLRLRQDNIKYWRPQILLFVDNPRTSWNLIRFCNHLKKGGLYILGHVTVAENFQQQLHELKNQQKAWMQIRDMTKIKAFVQIGTGPTLPWGVRNVFIGSGLGGMKPNITVLGFFDLKEYRKEQNSLCSSSKSLTKSADLHATRNPNTNDINVDITEPYFPLPTDRCKNEQKIKIRQWVEIIEDLSILQSNIAIAHGFGKLNLPNKGTHCTKKKIIDLYPIQICGKMTVTNEEPSMVTSNFDTYTLILQLGAILVTVPEWKDTHILRVILFVENELDRIPEIQRMNKLLSVLRIEAEVTVVSLDQFRVYNTIVKGDRINFNYVNSILKDSEWWNDLVDGRKTSQPKRRFSVQEMAPGAQGVKTEKYKVSKLQRLGVSMTMNSNMPTGQLITPAVSDESETETEFSSLHESGLCDNAISEINQSKSAIGPEKRLPRLQKLKNNVTQNLNPVFSSDALPKTKVIEEGTGDQPTLVPVVEDDDLNRTSSRSTRRPVLPELSPCCSRDSLLSAMNNLTFNDLPSRAQHLILNDMMTQLSGDSDLIFSTLPIPALGTHNDDAESLHYVENLDLWLEGLPPVMLINSQTMTVTTAL</sequence>
<dbReference type="RefSeq" id="XP_003677789.1">
    <property type="nucleotide sequence ID" value="XM_003677741.1"/>
</dbReference>
<dbReference type="InterPro" id="IPR018491">
    <property type="entry name" value="SLC12_C"/>
</dbReference>
<dbReference type="Pfam" id="PF00324">
    <property type="entry name" value="AA_permease"/>
    <property type="match status" value="1"/>
</dbReference>
<reference key="2">
    <citation type="submission" date="2011-08" db="EMBL/GenBank/DDBJ databases">
        <title>Genome sequence of Naumovozyma castellii.</title>
        <authorList>
            <person name="Gordon J.L."/>
            <person name="Armisen D."/>
            <person name="Proux-Wera E."/>
            <person name="OhEigeartaigh S.S."/>
            <person name="Byrne K.P."/>
            <person name="Wolfe K.H."/>
        </authorList>
    </citation>
    <scope>NUCLEOTIDE SEQUENCE</scope>
    <source>
        <strain>Type strain:CBS 4309</strain>
    </source>
</reference>
<evidence type="ECO:0000256" key="5">
    <source>
        <dbReference type="ARBA" id="ARBA00022989"/>
    </source>
</evidence>
<keyword evidence="4 8" id="KW-0812">Transmembrane</keyword>
<proteinExistence type="inferred from homology"/>
<evidence type="ECO:0000259" key="10">
    <source>
        <dbReference type="Pfam" id="PF03522"/>
    </source>
</evidence>
<dbReference type="GO" id="GO:0055075">
    <property type="term" value="P:potassium ion homeostasis"/>
    <property type="evidence" value="ECO:0007669"/>
    <property type="project" value="EnsemblFungi"/>
</dbReference>
<feature type="transmembrane region" description="Helical" evidence="8">
    <location>
        <begin position="405"/>
        <end position="423"/>
    </location>
</feature>
<dbReference type="GO" id="GO:0006884">
    <property type="term" value="P:cell volume homeostasis"/>
    <property type="evidence" value="ECO:0007669"/>
    <property type="project" value="TreeGrafter"/>
</dbReference>
<dbReference type="GO" id="GO:0005774">
    <property type="term" value="C:vacuolar membrane"/>
    <property type="evidence" value="ECO:0007669"/>
    <property type="project" value="EnsemblFungi"/>
</dbReference>
<dbReference type="GO" id="GO:1990816">
    <property type="term" value="C:vacuole-mitochondrion membrane contact site"/>
    <property type="evidence" value="ECO:0007669"/>
    <property type="project" value="EnsemblFungi"/>
</dbReference>
<feature type="region of interest" description="Disordered" evidence="7">
    <location>
        <begin position="1"/>
        <end position="38"/>
    </location>
</feature>
<dbReference type="STRING" id="1064592.G0VIW3"/>
<dbReference type="FunCoup" id="G0VIW3">
    <property type="interactions" value="198"/>
</dbReference>
<evidence type="ECO:0000256" key="1">
    <source>
        <dbReference type="ARBA" id="ARBA00004141"/>
    </source>
</evidence>
<dbReference type="GO" id="GO:0034486">
    <property type="term" value="P:vacuolar transmembrane transport"/>
    <property type="evidence" value="ECO:0007669"/>
    <property type="project" value="EnsemblFungi"/>
</dbReference>
<feature type="compositionally biased region" description="Polar residues" evidence="7">
    <location>
        <begin position="29"/>
        <end position="38"/>
    </location>
</feature>
<reference evidence="11 12" key="1">
    <citation type="journal article" date="2011" name="Proc. Natl. Acad. Sci. U.S.A.">
        <title>Evolutionary erosion of yeast sex chromosomes by mating-type switching accidents.</title>
        <authorList>
            <person name="Gordon J.L."/>
            <person name="Armisen D."/>
            <person name="Proux-Wera E."/>
            <person name="Oheigeartaigh S.S."/>
            <person name="Byrne K.P."/>
            <person name="Wolfe K.H."/>
        </authorList>
    </citation>
    <scope>NUCLEOTIDE SEQUENCE [LARGE SCALE GENOMIC DNA]</scope>
    <source>
        <strain evidence="12">ATCC 76901 / BCRC 22586 / CBS 4309 / NBRC 1992 / NRRL Y-12630</strain>
    </source>
</reference>
<comment type="subcellular location">
    <subcellularLocation>
        <location evidence="1">Membrane</location>
        <topology evidence="1">Multi-pass membrane protein</topology>
    </subcellularLocation>
</comment>
<feature type="transmembrane region" description="Helical" evidence="8">
    <location>
        <begin position="472"/>
        <end position="504"/>
    </location>
</feature>
<feature type="transmembrane region" description="Helical" evidence="8">
    <location>
        <begin position="319"/>
        <end position="340"/>
    </location>
</feature>
<evidence type="ECO:0000256" key="4">
    <source>
        <dbReference type="ARBA" id="ARBA00022692"/>
    </source>
</evidence>
<keyword evidence="12" id="KW-1185">Reference proteome</keyword>
<feature type="transmembrane region" description="Helical" evidence="8">
    <location>
        <begin position="429"/>
        <end position="451"/>
    </location>
</feature>
<dbReference type="PANTHER" id="PTHR11827">
    <property type="entry name" value="SOLUTE CARRIER FAMILY 12, CATION COTRANSPORTERS"/>
    <property type="match status" value="1"/>
</dbReference>
<dbReference type="Proteomes" id="UP000001640">
    <property type="component" value="Chromosome 8"/>
</dbReference>
<evidence type="ECO:0000256" key="2">
    <source>
        <dbReference type="ARBA" id="ARBA00010593"/>
    </source>
</evidence>
<organism evidence="11 12">
    <name type="scientific">Naumovozyma castellii</name>
    <name type="common">Yeast</name>
    <name type="synonym">Saccharomyces castellii</name>
    <dbReference type="NCBI Taxonomy" id="27288"/>
    <lineage>
        <taxon>Eukaryota</taxon>
        <taxon>Fungi</taxon>
        <taxon>Dikarya</taxon>
        <taxon>Ascomycota</taxon>
        <taxon>Saccharomycotina</taxon>
        <taxon>Saccharomycetes</taxon>
        <taxon>Saccharomycetales</taxon>
        <taxon>Saccharomycetaceae</taxon>
        <taxon>Naumovozyma</taxon>
    </lineage>
</organism>
<feature type="transmembrane region" description="Helical" evidence="8">
    <location>
        <begin position="223"/>
        <end position="241"/>
    </location>
</feature>
<protein>
    <recommendedName>
        <fullName evidence="13">Amino acid permease/ SLC12A domain-containing protein</fullName>
    </recommendedName>
</protein>
<evidence type="ECO:0000256" key="3">
    <source>
        <dbReference type="ARBA" id="ARBA00022448"/>
    </source>
</evidence>
<name>G0VIW3_NAUCA</name>
<dbReference type="InterPro" id="IPR004841">
    <property type="entry name" value="AA-permease/SLC12A_dom"/>
</dbReference>
<feature type="transmembrane region" description="Helical" evidence="8">
    <location>
        <begin position="360"/>
        <end position="385"/>
    </location>
</feature>
<dbReference type="GO" id="GO:0015379">
    <property type="term" value="F:potassium:chloride symporter activity"/>
    <property type="evidence" value="ECO:0007669"/>
    <property type="project" value="EnsemblFungi"/>
</dbReference>
<dbReference type="OMA" id="NIKYWRP"/>
<dbReference type="FunFam" id="1.20.1740.10:FF:000013">
    <property type="entry name" value="Solute carrier family 12 member"/>
    <property type="match status" value="1"/>
</dbReference>
<dbReference type="InParanoid" id="G0VIW3"/>
<gene>
    <name evidence="11" type="primary">NCAS0H01300</name>
    <name evidence="11" type="ordered locus">NCAS_0H01300</name>
</gene>
<comment type="similarity">
    <text evidence="2">Belongs to the SLC12A transporter family.</text>
</comment>
<keyword evidence="5 8" id="KW-1133">Transmembrane helix</keyword>
<evidence type="ECO:0000259" key="9">
    <source>
        <dbReference type="Pfam" id="PF00324"/>
    </source>
</evidence>
<evidence type="ECO:0008006" key="13">
    <source>
        <dbReference type="Google" id="ProtNLM"/>
    </source>
</evidence>
<keyword evidence="3" id="KW-0813">Transport</keyword>
<dbReference type="eggNOG" id="KOG1288">
    <property type="taxonomic scope" value="Eukaryota"/>
</dbReference>
<feature type="domain" description="Amino acid permease/ SLC12A" evidence="9">
    <location>
        <begin position="66"/>
        <end position="540"/>
    </location>
</feature>
<dbReference type="GO" id="GO:0055064">
    <property type="term" value="P:chloride ion homeostasis"/>
    <property type="evidence" value="ECO:0007669"/>
    <property type="project" value="TreeGrafter"/>
</dbReference>
<dbReference type="OrthoDB" id="2020542at2759"/>
<evidence type="ECO:0000313" key="11">
    <source>
        <dbReference type="EMBL" id="CCC71440.1"/>
    </source>
</evidence>
<dbReference type="PANTHER" id="PTHR11827:SF72">
    <property type="entry name" value="GH08340P"/>
    <property type="match status" value="1"/>
</dbReference>